<feature type="transmembrane region" description="Helical" evidence="7">
    <location>
        <begin position="54"/>
        <end position="71"/>
    </location>
</feature>
<keyword evidence="6 7" id="KW-0472">Membrane</keyword>
<comment type="caution">
    <text evidence="9">The sequence shown here is derived from an EMBL/GenBank/DDBJ whole genome shotgun (WGS) entry which is preliminary data.</text>
</comment>
<keyword evidence="4 7" id="KW-0812">Transmembrane</keyword>
<evidence type="ECO:0000256" key="3">
    <source>
        <dbReference type="ARBA" id="ARBA00022448"/>
    </source>
</evidence>
<dbReference type="InterPro" id="IPR051788">
    <property type="entry name" value="MFS_Transporter"/>
</dbReference>
<organism evidence="9 10">
    <name type="scientific">Confluentibacter flavum</name>
    <dbReference type="NCBI Taxonomy" id="1909700"/>
    <lineage>
        <taxon>Bacteria</taxon>
        <taxon>Pseudomonadati</taxon>
        <taxon>Bacteroidota</taxon>
        <taxon>Flavobacteriia</taxon>
        <taxon>Flavobacteriales</taxon>
        <taxon>Flavobacteriaceae</taxon>
        <taxon>Confluentibacter</taxon>
    </lineage>
</organism>
<dbReference type="PANTHER" id="PTHR23514">
    <property type="entry name" value="BYPASS OF STOP CODON PROTEIN 6"/>
    <property type="match status" value="1"/>
</dbReference>
<feature type="transmembrane region" description="Helical" evidence="7">
    <location>
        <begin position="137"/>
        <end position="158"/>
    </location>
</feature>
<evidence type="ECO:0000259" key="8">
    <source>
        <dbReference type="PROSITE" id="PS50850"/>
    </source>
</evidence>
<reference evidence="9 10" key="1">
    <citation type="submission" date="2017-12" db="EMBL/GenBank/DDBJ databases">
        <title>Confluentibacter flavum sp. nov., isolated from the saline lake.</title>
        <authorList>
            <person name="Yu L."/>
        </authorList>
    </citation>
    <scope>NUCLEOTIDE SEQUENCE [LARGE SCALE GENOMIC DNA]</scope>
    <source>
        <strain evidence="9 10">3B</strain>
    </source>
</reference>
<evidence type="ECO:0000256" key="4">
    <source>
        <dbReference type="ARBA" id="ARBA00022692"/>
    </source>
</evidence>
<dbReference type="PROSITE" id="PS50850">
    <property type="entry name" value="MFS"/>
    <property type="match status" value="1"/>
</dbReference>
<dbReference type="OrthoDB" id="9783757at2"/>
<keyword evidence="5 7" id="KW-1133">Transmembrane helix</keyword>
<dbReference type="InterPro" id="IPR036259">
    <property type="entry name" value="MFS_trans_sf"/>
</dbReference>
<dbReference type="PANTHER" id="PTHR23514:SF3">
    <property type="entry name" value="BYPASS OF STOP CODON PROTEIN 6"/>
    <property type="match status" value="1"/>
</dbReference>
<dbReference type="Proteomes" id="UP000233435">
    <property type="component" value="Unassembled WGS sequence"/>
</dbReference>
<dbReference type="InterPro" id="IPR020846">
    <property type="entry name" value="MFS_dom"/>
</dbReference>
<keyword evidence="3" id="KW-0813">Transport</keyword>
<sequence>MDNQTNSAPDRLLFLTCFIAIVTTAFGFILRAIVLPEWGVQFNLTQTQLGEISGVGLWPFAISIVLFSLVVDKIGYKTSLGFAFICHVTSVILTVTADGYSTLYLATFIGAIGNGVVEAVANPVVATMFSKDKTKWLNMLHAGWPGGLVLGGIIALLMGTDVPWEYKIALTLIPTLVYGIMMLRRKFPLNERVQAGVSYKEMLQEVGAVGALVIVAIIVFQLGEVFGWAIWLNVAVIMLITLLFGLYTKSFGQPLFVILLVIMIPLAVTELGTDSWITDLMTPAMTQIGLQAGWILVYTSAIMFVLRLFAGSIIHRVSPLGLLAICSLVAAVGLFFLSYSVGVMILVAATIYGFGKAFFWPTMLGVVAERFPKGGALTLNIIGGLGMIAAGVIGAGVIGFVQDSSIEKGIRDYDMKQNTELSQNYITEEKTSIFGDYRALDQIKFENASETEVATIIEIQHESKKEALRYIVIFPILMFISYMALIFYFRSKGGYAAVALTKQTD</sequence>
<evidence type="ECO:0000313" key="9">
    <source>
        <dbReference type="EMBL" id="PKQ45593.1"/>
    </source>
</evidence>
<feature type="transmembrane region" description="Helical" evidence="7">
    <location>
        <begin position="467"/>
        <end position="489"/>
    </location>
</feature>
<feature type="transmembrane region" description="Helical" evidence="7">
    <location>
        <begin position="322"/>
        <end position="355"/>
    </location>
</feature>
<proteinExistence type="inferred from homology"/>
<feature type="transmembrane region" description="Helical" evidence="7">
    <location>
        <begin position="103"/>
        <end position="125"/>
    </location>
</feature>
<dbReference type="CDD" id="cd06174">
    <property type="entry name" value="MFS"/>
    <property type="match status" value="1"/>
</dbReference>
<evidence type="ECO:0000313" key="10">
    <source>
        <dbReference type="Proteomes" id="UP000233435"/>
    </source>
</evidence>
<feature type="transmembrane region" description="Helical" evidence="7">
    <location>
        <begin position="254"/>
        <end position="272"/>
    </location>
</feature>
<dbReference type="Pfam" id="PF07690">
    <property type="entry name" value="MFS_1"/>
    <property type="match status" value="1"/>
</dbReference>
<evidence type="ECO:0000256" key="1">
    <source>
        <dbReference type="ARBA" id="ARBA00004127"/>
    </source>
</evidence>
<feature type="transmembrane region" description="Helical" evidence="7">
    <location>
        <begin position="78"/>
        <end position="97"/>
    </location>
</feature>
<comment type="subcellular location">
    <subcellularLocation>
        <location evidence="1">Endomembrane system</location>
        <topology evidence="1">Multi-pass membrane protein</topology>
    </subcellularLocation>
</comment>
<feature type="transmembrane region" description="Helical" evidence="7">
    <location>
        <begin position="12"/>
        <end position="34"/>
    </location>
</feature>
<dbReference type="AlphaFoldDB" id="A0A2N3HKY9"/>
<protein>
    <submittedName>
        <fullName evidence="9">MFS transporter</fullName>
    </submittedName>
</protein>
<feature type="transmembrane region" description="Helical" evidence="7">
    <location>
        <begin position="292"/>
        <end position="310"/>
    </location>
</feature>
<keyword evidence="10" id="KW-1185">Reference proteome</keyword>
<accession>A0A2N3HKY9</accession>
<dbReference type="SUPFAM" id="SSF103473">
    <property type="entry name" value="MFS general substrate transporter"/>
    <property type="match status" value="1"/>
</dbReference>
<dbReference type="InterPro" id="IPR011701">
    <property type="entry name" value="MFS"/>
</dbReference>
<evidence type="ECO:0000256" key="7">
    <source>
        <dbReference type="SAM" id="Phobius"/>
    </source>
</evidence>
<dbReference type="GO" id="GO:0016020">
    <property type="term" value="C:membrane"/>
    <property type="evidence" value="ECO:0007669"/>
    <property type="project" value="TreeGrafter"/>
</dbReference>
<dbReference type="EMBL" id="PJEO01000019">
    <property type="protein sequence ID" value="PKQ45593.1"/>
    <property type="molecule type" value="Genomic_DNA"/>
</dbReference>
<feature type="transmembrane region" description="Helical" evidence="7">
    <location>
        <begin position="164"/>
        <end position="183"/>
    </location>
</feature>
<dbReference type="RefSeq" id="WP_106659261.1">
    <property type="nucleotide sequence ID" value="NZ_PJEO01000019.1"/>
</dbReference>
<name>A0A2N3HKY9_9FLAO</name>
<feature type="transmembrane region" description="Helical" evidence="7">
    <location>
        <begin position="228"/>
        <end position="247"/>
    </location>
</feature>
<evidence type="ECO:0000256" key="5">
    <source>
        <dbReference type="ARBA" id="ARBA00022989"/>
    </source>
</evidence>
<dbReference type="GO" id="GO:0012505">
    <property type="term" value="C:endomembrane system"/>
    <property type="evidence" value="ECO:0007669"/>
    <property type="project" value="UniProtKB-SubCell"/>
</dbReference>
<gene>
    <name evidence="9" type="ORF">CSW08_07320</name>
</gene>
<feature type="transmembrane region" description="Helical" evidence="7">
    <location>
        <begin position="375"/>
        <end position="401"/>
    </location>
</feature>
<dbReference type="Gene3D" id="1.20.1250.20">
    <property type="entry name" value="MFS general substrate transporter like domains"/>
    <property type="match status" value="2"/>
</dbReference>
<evidence type="ECO:0000256" key="6">
    <source>
        <dbReference type="ARBA" id="ARBA00023136"/>
    </source>
</evidence>
<feature type="domain" description="Major facilitator superfamily (MFS) profile" evidence="8">
    <location>
        <begin position="13"/>
        <end position="493"/>
    </location>
</feature>
<dbReference type="GO" id="GO:0022857">
    <property type="term" value="F:transmembrane transporter activity"/>
    <property type="evidence" value="ECO:0007669"/>
    <property type="project" value="InterPro"/>
</dbReference>
<comment type="similarity">
    <text evidence="2">Belongs to the major facilitator superfamily.</text>
</comment>
<feature type="transmembrane region" description="Helical" evidence="7">
    <location>
        <begin position="203"/>
        <end position="222"/>
    </location>
</feature>
<evidence type="ECO:0000256" key="2">
    <source>
        <dbReference type="ARBA" id="ARBA00008335"/>
    </source>
</evidence>